<dbReference type="GO" id="GO:0004065">
    <property type="term" value="F:arylsulfatase activity"/>
    <property type="evidence" value="ECO:0007669"/>
    <property type="project" value="TreeGrafter"/>
</dbReference>
<accession>A0A840EIL4</accession>
<gene>
    <name evidence="9" type="ORF">GGR28_003371</name>
</gene>
<evidence type="ECO:0000313" key="10">
    <source>
        <dbReference type="Proteomes" id="UP000576209"/>
    </source>
</evidence>
<evidence type="ECO:0000256" key="2">
    <source>
        <dbReference type="ARBA" id="ARBA00008779"/>
    </source>
</evidence>
<evidence type="ECO:0000313" key="9">
    <source>
        <dbReference type="EMBL" id="MBB4080736.1"/>
    </source>
</evidence>
<comment type="similarity">
    <text evidence="2">Belongs to the sulfatase family.</text>
</comment>
<keyword evidence="7" id="KW-0325">Glycoprotein</keyword>
<keyword evidence="6" id="KW-0106">Calcium</keyword>
<protein>
    <submittedName>
        <fullName evidence="9">Arylsulfatase A-like enzyme</fullName>
    </submittedName>
</protein>
<dbReference type="Proteomes" id="UP000576209">
    <property type="component" value="Unassembled WGS sequence"/>
</dbReference>
<keyword evidence="4" id="KW-0732">Signal</keyword>
<dbReference type="FunFam" id="3.40.720.10:FF:000023">
    <property type="entry name" value="Arylsulfatase A"/>
    <property type="match status" value="1"/>
</dbReference>
<dbReference type="InterPro" id="IPR000917">
    <property type="entry name" value="Sulfatase_N"/>
</dbReference>
<dbReference type="Gene3D" id="3.30.1120.10">
    <property type="match status" value="1"/>
</dbReference>
<dbReference type="GO" id="GO:0046872">
    <property type="term" value="F:metal ion binding"/>
    <property type="evidence" value="ECO:0007669"/>
    <property type="project" value="UniProtKB-KW"/>
</dbReference>
<dbReference type="Pfam" id="PF14707">
    <property type="entry name" value="Sulfatase_C"/>
    <property type="match status" value="1"/>
</dbReference>
<dbReference type="EMBL" id="JACIFF010000009">
    <property type="protein sequence ID" value="MBB4080736.1"/>
    <property type="molecule type" value="Genomic_DNA"/>
</dbReference>
<keyword evidence="5" id="KW-0378">Hydrolase</keyword>
<dbReference type="Pfam" id="PF00884">
    <property type="entry name" value="Sulfatase"/>
    <property type="match status" value="1"/>
</dbReference>
<dbReference type="RefSeq" id="WP_183496962.1">
    <property type="nucleotide sequence ID" value="NZ_JACIFF010000009.1"/>
</dbReference>
<dbReference type="PROSITE" id="PS00149">
    <property type="entry name" value="SULFATASE_2"/>
    <property type="match status" value="1"/>
</dbReference>
<keyword evidence="10" id="KW-1185">Reference proteome</keyword>
<evidence type="ECO:0000256" key="1">
    <source>
        <dbReference type="ARBA" id="ARBA00001913"/>
    </source>
</evidence>
<dbReference type="InterPro" id="IPR024607">
    <property type="entry name" value="Sulfatase_CS"/>
</dbReference>
<dbReference type="PANTHER" id="PTHR42693">
    <property type="entry name" value="ARYLSULFATASE FAMILY MEMBER"/>
    <property type="match status" value="1"/>
</dbReference>
<dbReference type="AlphaFoldDB" id="A0A840EIL4"/>
<dbReference type="Gene3D" id="3.40.720.10">
    <property type="entry name" value="Alkaline Phosphatase, subunit A"/>
    <property type="match status" value="1"/>
</dbReference>
<dbReference type="CDD" id="cd16026">
    <property type="entry name" value="GALNS_like"/>
    <property type="match status" value="1"/>
</dbReference>
<comment type="caution">
    <text evidence="9">The sequence shown here is derived from an EMBL/GenBank/DDBJ whole genome shotgun (WGS) entry which is preliminary data.</text>
</comment>
<evidence type="ECO:0000256" key="6">
    <source>
        <dbReference type="ARBA" id="ARBA00022837"/>
    </source>
</evidence>
<evidence type="ECO:0000256" key="5">
    <source>
        <dbReference type="ARBA" id="ARBA00022801"/>
    </source>
</evidence>
<name>A0A840EIL4_9BACT</name>
<sequence length="463" mass="52019">MLILRQITFFLLLSGVLLAQDRPPNIVVIFTDDLGYGDLSTFGHPTIRTPHLDEMGRRGAKLTSFYVGANVCSPSRAALLTGRLPIRSGMVGEKLGVLFPFSTGGLPQEEVTLPEALRDAGYATGMVGKWHLGHLPEYLPTRHGFDYYYGIPYSNDMRSNSDSEGPLKQLYTTLPMLEGEKVVDEDVDQSQLTIDYTDRVLTYIDEHRDEPFFMYYAPNFPHVPLYASEDFEGSTRRGLYGDVVEELDWSVGKVLERLRERGLEENTIVIFTSDNGPWTTQHEEGGSAGLLRGGKGSCWEGGMRVPAVVQWPGTIPENQIIQSLGTTMDLYTTLIKLGGGQVPTDRTIDGNDLLPVWKGEQEEATETFFYYHLNQLYAVRSGPWKMHLKSVESYSNVTQYTRPQLYNLEHDPSEQYEVSAGNREVVARLRQLVADHTEGVEKVPYIFDEIDAPARTLLTQLGF</sequence>
<reference evidence="9 10" key="1">
    <citation type="submission" date="2020-08" db="EMBL/GenBank/DDBJ databases">
        <title>Genomic Encyclopedia of Type Strains, Phase IV (KMG-IV): sequencing the most valuable type-strain genomes for metagenomic binning, comparative biology and taxonomic classification.</title>
        <authorList>
            <person name="Goeker M."/>
        </authorList>
    </citation>
    <scope>NUCLEOTIDE SEQUENCE [LARGE SCALE GENOMIC DNA]</scope>
    <source>
        <strain evidence="9 10">DSM 105137</strain>
    </source>
</reference>
<proteinExistence type="inferred from homology"/>
<feature type="domain" description="Sulfatase N-terminal" evidence="8">
    <location>
        <begin position="24"/>
        <end position="339"/>
    </location>
</feature>
<evidence type="ECO:0000256" key="4">
    <source>
        <dbReference type="ARBA" id="ARBA00022729"/>
    </source>
</evidence>
<dbReference type="PANTHER" id="PTHR42693:SF33">
    <property type="entry name" value="ARYLSULFATASE"/>
    <property type="match status" value="1"/>
</dbReference>
<dbReference type="SUPFAM" id="SSF53649">
    <property type="entry name" value="Alkaline phosphatase-like"/>
    <property type="match status" value="1"/>
</dbReference>
<evidence type="ECO:0000259" key="8">
    <source>
        <dbReference type="Pfam" id="PF00884"/>
    </source>
</evidence>
<evidence type="ECO:0000256" key="7">
    <source>
        <dbReference type="ARBA" id="ARBA00023180"/>
    </source>
</evidence>
<keyword evidence="3" id="KW-0479">Metal-binding</keyword>
<comment type="cofactor">
    <cofactor evidence="1">
        <name>Ca(2+)</name>
        <dbReference type="ChEBI" id="CHEBI:29108"/>
    </cofactor>
</comment>
<evidence type="ECO:0000256" key="3">
    <source>
        <dbReference type="ARBA" id="ARBA00022723"/>
    </source>
</evidence>
<dbReference type="InterPro" id="IPR050738">
    <property type="entry name" value="Sulfatase"/>
</dbReference>
<organism evidence="9 10">
    <name type="scientific">Neolewinella aquimaris</name>
    <dbReference type="NCBI Taxonomy" id="1835722"/>
    <lineage>
        <taxon>Bacteria</taxon>
        <taxon>Pseudomonadati</taxon>
        <taxon>Bacteroidota</taxon>
        <taxon>Saprospiria</taxon>
        <taxon>Saprospirales</taxon>
        <taxon>Lewinellaceae</taxon>
        <taxon>Neolewinella</taxon>
    </lineage>
</organism>
<dbReference type="InterPro" id="IPR017850">
    <property type="entry name" value="Alkaline_phosphatase_core_sf"/>
</dbReference>